<dbReference type="SUPFAM" id="SSF56112">
    <property type="entry name" value="Protein kinase-like (PK-like)"/>
    <property type="match status" value="1"/>
</dbReference>
<evidence type="ECO:0000313" key="2">
    <source>
        <dbReference type="Proteomes" id="UP000664904"/>
    </source>
</evidence>
<dbReference type="Proteomes" id="UP000664904">
    <property type="component" value="Chromosome"/>
</dbReference>
<accession>A0A975DIM5</accession>
<proteinExistence type="predicted"/>
<evidence type="ECO:0000313" key="1">
    <source>
        <dbReference type="EMBL" id="QTH72553.1"/>
    </source>
</evidence>
<dbReference type="InterPro" id="IPR029044">
    <property type="entry name" value="Nucleotide-diphossugar_trans"/>
</dbReference>
<dbReference type="InterPro" id="IPR011009">
    <property type="entry name" value="Kinase-like_dom_sf"/>
</dbReference>
<organism evidence="1 2">
    <name type="scientific">Pseudoalteromonas xiamenensis</name>
    <dbReference type="NCBI Taxonomy" id="882626"/>
    <lineage>
        <taxon>Bacteria</taxon>
        <taxon>Pseudomonadati</taxon>
        <taxon>Pseudomonadota</taxon>
        <taxon>Gammaproteobacteria</taxon>
        <taxon>Alteromonadales</taxon>
        <taxon>Pseudoalteromonadaceae</taxon>
        <taxon>Pseudoalteromonas</taxon>
    </lineage>
</organism>
<protein>
    <submittedName>
        <fullName evidence="1">Capsular biosynthesis protein</fullName>
    </submittedName>
</protein>
<dbReference type="RefSeq" id="WP_208844177.1">
    <property type="nucleotide sequence ID" value="NZ_CP072133.1"/>
</dbReference>
<gene>
    <name evidence="1" type="ORF">J5O05_07050</name>
</gene>
<name>A0A975DIM5_9GAMM</name>
<dbReference type="EMBL" id="CP072133">
    <property type="protein sequence ID" value="QTH72553.1"/>
    <property type="molecule type" value="Genomic_DNA"/>
</dbReference>
<dbReference type="SUPFAM" id="SSF53448">
    <property type="entry name" value="Nucleotide-diphospho-sugar transferases"/>
    <property type="match status" value="1"/>
</dbReference>
<sequence length="529" mass="60815">MFLIMSAAYVGPEIQSEFGKIPPSFLPLGNRRLFQHQVNLAPQGVKVCLSVPESYLISKIDMKWLDNHGIDVVRAPDGLSLGASLVASLNLSDHPLDTPLHVLFGDTLFTELPVGDDIISVSEVTDSYNWAIVTNDSMQWLKDCDNRLDPDSHSGVVSGYFKFSSPRQLIKSITQSNWQFLEGLNKYHDRVGLTSVFSDDWLDFGHVNTYYRSKASYTTQRVFNDLKITADWVEKSSFKNRKIAAEANWFLNLPLTLRSYIPQFLGSTQNDDRVSYRLEYLHQTSLSELYVFSELPATIWEQILIGTVKFLKSCLQESASKNEPVNRLNDLLGEKTTQRLLCYCQEHNINIEDEWYFNNEPPVSLKTILERSQKHLPIINDDWPISVLHGDFCFSNILYDFRTNRIKTIDPRGLTTNGELTIYGDIRYDIAKLGHSILGMYDWIIAGYFDIKLENRNIQFQIDVPSQHKLIQKHFVKLVVEEFGLTDVSLMAMQIQLFLSMLPLHSDDNNRQKALFANAFRIYNIMKRL</sequence>
<keyword evidence="2" id="KW-1185">Reference proteome</keyword>
<reference evidence="1" key="1">
    <citation type="submission" date="2021-03" db="EMBL/GenBank/DDBJ databases">
        <title>Complete Genome of Pseudoalteromonas xiamenensis STKMTI.2, a new potential marine bacterium producing anti-Vibrio compounds.</title>
        <authorList>
            <person name="Handayani D.P."/>
            <person name="Isnansetyo A."/>
            <person name="Istiqomah I."/>
            <person name="Jumina J."/>
        </authorList>
    </citation>
    <scope>NUCLEOTIDE SEQUENCE</scope>
    <source>
        <strain evidence="1">STKMTI.2</strain>
    </source>
</reference>
<dbReference type="KEGG" id="pxi:J5O05_07050"/>
<dbReference type="AlphaFoldDB" id="A0A975DIM5"/>